<dbReference type="AlphaFoldDB" id="A0A1S1Z2V8"/>
<dbReference type="Gene3D" id="3.40.50.410">
    <property type="entry name" value="von Willebrand factor, type A domain"/>
    <property type="match status" value="1"/>
</dbReference>
<dbReference type="Proteomes" id="UP000179797">
    <property type="component" value="Unassembled WGS sequence"/>
</dbReference>
<protein>
    <recommendedName>
        <fullName evidence="2">VWFA domain-containing protein</fullName>
    </recommendedName>
</protein>
<feature type="domain" description="VWFA" evidence="2">
    <location>
        <begin position="322"/>
        <end position="494"/>
    </location>
</feature>
<reference evidence="3 4" key="1">
    <citation type="journal article" date="2012" name="Int. J. Syst. Evol. Microbiol.">
        <title>Flammeovirga pacifica sp. nov., isolated from deep-sea sediment.</title>
        <authorList>
            <person name="Xu H."/>
            <person name="Fu Y."/>
            <person name="Yang N."/>
            <person name="Ding Z."/>
            <person name="Lai Q."/>
            <person name="Zeng R."/>
        </authorList>
    </citation>
    <scope>NUCLEOTIDE SEQUENCE [LARGE SCALE GENOMIC DNA]</scope>
    <source>
        <strain evidence="4">DSM 24597 / LMG 26175 / WPAGA1</strain>
    </source>
</reference>
<dbReference type="Pfam" id="PF13519">
    <property type="entry name" value="VWA_2"/>
    <property type="match status" value="1"/>
</dbReference>
<comment type="caution">
    <text evidence="3">The sequence shown here is derived from an EMBL/GenBank/DDBJ whole genome shotgun (WGS) entry which is preliminary data.</text>
</comment>
<sequence length="499" mass="56480">MEVKSSFEKIEKFKMFSALGEAEDREVLGIYLTDIAKGHEPDALNSNFSDMALGYKNIIDDVLETPGLKDSIRRHASLREHVVKELITHIEAIAETTNQPPEIDKQRKKLSLPFGMRSGKANGDKGRKGQSMMSKMVETMRKILGGKTQKRQDDLIKKLSDNAVKFDKSQSMISQLMDHLGLGYEKAKGRWQSTGFEVLTQYERLLEDEEMLKELVDLLGRYASAELQEEREQLQEIAIQPYRKTVTHGKESLTGIHESNDLSQILPSEAAFLGKEETEIIFYKKFIERKLQTFELKTEERNPKKDDKGTKKEKTSTTEDVAGPVVLCIDTSASMLGKPEQIAKTLCFAIMKMALENKRKCVLFSFGATEDEIKKIDLSNLHEGLEPLIQFLSMSFSAGTNAGPALSTAIDTMQSDDYKNADLVLITDGKIPPFDTSLLHKQRKAQSKGSRFFSITFGPENPDELKSFDLVWKYRASNKNSLEEFAKKLKNIRRAKKEI</sequence>
<evidence type="ECO:0000313" key="3">
    <source>
        <dbReference type="EMBL" id="OHX67609.1"/>
    </source>
</evidence>
<dbReference type="InterPro" id="IPR036465">
    <property type="entry name" value="vWFA_dom_sf"/>
</dbReference>
<dbReference type="OrthoDB" id="387240at2"/>
<dbReference type="RefSeq" id="WP_052432223.1">
    <property type="nucleotide sequence ID" value="NZ_JRYR02000001.1"/>
</dbReference>
<proteinExistence type="predicted"/>
<keyword evidence="4" id="KW-1185">Reference proteome</keyword>
<dbReference type="EMBL" id="JRYR02000001">
    <property type="protein sequence ID" value="OHX67609.1"/>
    <property type="molecule type" value="Genomic_DNA"/>
</dbReference>
<gene>
    <name evidence="3" type="ORF">NH26_15245</name>
</gene>
<evidence type="ECO:0000256" key="1">
    <source>
        <dbReference type="SAM" id="MobiDB-lite"/>
    </source>
</evidence>
<dbReference type="STRING" id="915059.NH26_15245"/>
<evidence type="ECO:0000313" key="4">
    <source>
        <dbReference type="Proteomes" id="UP000179797"/>
    </source>
</evidence>
<feature type="region of interest" description="Disordered" evidence="1">
    <location>
        <begin position="298"/>
        <end position="317"/>
    </location>
</feature>
<accession>A0A1S1Z2V8</accession>
<dbReference type="InterPro" id="IPR002035">
    <property type="entry name" value="VWF_A"/>
</dbReference>
<dbReference type="PANTHER" id="PTHR36846:SF1">
    <property type="entry name" value="PROTEIN VIAA"/>
    <property type="match status" value="1"/>
</dbReference>
<dbReference type="GO" id="GO:0005829">
    <property type="term" value="C:cytosol"/>
    <property type="evidence" value="ECO:0007669"/>
    <property type="project" value="TreeGrafter"/>
</dbReference>
<evidence type="ECO:0000259" key="2">
    <source>
        <dbReference type="SMART" id="SM00327"/>
    </source>
</evidence>
<name>A0A1S1Z2V8_FLAPC</name>
<organism evidence="3 4">
    <name type="scientific">Flammeovirga pacifica</name>
    <dbReference type="NCBI Taxonomy" id="915059"/>
    <lineage>
        <taxon>Bacteria</taxon>
        <taxon>Pseudomonadati</taxon>
        <taxon>Bacteroidota</taxon>
        <taxon>Cytophagia</taxon>
        <taxon>Cytophagales</taxon>
        <taxon>Flammeovirgaceae</taxon>
        <taxon>Flammeovirga</taxon>
    </lineage>
</organism>
<dbReference type="PANTHER" id="PTHR36846">
    <property type="entry name" value="PROTEIN VIAA"/>
    <property type="match status" value="1"/>
</dbReference>
<dbReference type="SUPFAM" id="SSF53300">
    <property type="entry name" value="vWA-like"/>
    <property type="match status" value="1"/>
</dbReference>
<dbReference type="SMART" id="SM00327">
    <property type="entry name" value="VWA"/>
    <property type="match status" value="1"/>
</dbReference>